<dbReference type="SUPFAM" id="SSF52540">
    <property type="entry name" value="P-loop containing nucleoside triphosphate hydrolases"/>
    <property type="match status" value="1"/>
</dbReference>
<dbReference type="GO" id="GO:0008146">
    <property type="term" value="F:sulfotransferase activity"/>
    <property type="evidence" value="ECO:0007669"/>
    <property type="project" value="InterPro"/>
</dbReference>
<dbReference type="EMBL" id="AKGD01000002">
    <property type="protein sequence ID" value="EIT69414.1"/>
    <property type="molecule type" value="Genomic_DNA"/>
</dbReference>
<gene>
    <name evidence="4" type="ORF">WQQ_29960</name>
</gene>
<accession>I7ZC08</accession>
<dbReference type="PANTHER" id="PTHR10605">
    <property type="entry name" value="HEPARAN SULFATE SULFOTRANSFERASE"/>
    <property type="match status" value="1"/>
</dbReference>
<comment type="caution">
    <text evidence="4">The sequence shown here is derived from an EMBL/GenBank/DDBJ whole genome shotgun (WGS) entry which is preliminary data.</text>
</comment>
<evidence type="ECO:0000256" key="1">
    <source>
        <dbReference type="ARBA" id="ARBA00022679"/>
    </source>
</evidence>
<dbReference type="OrthoDB" id="9075305at2"/>
<keyword evidence="1" id="KW-0808">Transferase</keyword>
<keyword evidence="2" id="KW-0325">Glycoprotein</keyword>
<dbReference type="Gene3D" id="3.40.50.300">
    <property type="entry name" value="P-loop containing nucleotide triphosphate hydrolases"/>
    <property type="match status" value="1"/>
</dbReference>
<evidence type="ECO:0000313" key="5">
    <source>
        <dbReference type="Proteomes" id="UP000003704"/>
    </source>
</evidence>
<evidence type="ECO:0000259" key="3">
    <source>
        <dbReference type="Pfam" id="PF00685"/>
    </source>
</evidence>
<dbReference type="InterPro" id="IPR037359">
    <property type="entry name" value="NST/OST"/>
</dbReference>
<dbReference type="InterPro" id="IPR000863">
    <property type="entry name" value="Sulfotransferase_dom"/>
</dbReference>
<dbReference type="AlphaFoldDB" id="I7ZC08"/>
<dbReference type="InterPro" id="IPR027417">
    <property type="entry name" value="P-loop_NTPase"/>
</dbReference>
<dbReference type="Proteomes" id="UP000003704">
    <property type="component" value="Unassembled WGS sequence"/>
</dbReference>
<protein>
    <recommendedName>
        <fullName evidence="3">Sulfotransferase domain-containing protein</fullName>
    </recommendedName>
</protein>
<dbReference type="Pfam" id="PF00685">
    <property type="entry name" value="Sulfotransfer_1"/>
    <property type="match status" value="1"/>
</dbReference>
<keyword evidence="5" id="KW-1185">Reference proteome</keyword>
<dbReference type="RefSeq" id="WP_007185937.1">
    <property type="nucleotide sequence ID" value="NZ_AKGD01000002.1"/>
</dbReference>
<proteinExistence type="predicted"/>
<dbReference type="PANTHER" id="PTHR10605:SF56">
    <property type="entry name" value="BIFUNCTIONAL HEPARAN SULFATE N-DEACETYLASE_N-SULFOTRANSFERASE"/>
    <property type="match status" value="1"/>
</dbReference>
<name>I7ZC08_9GAMM</name>
<sequence>MTRPNTFIIGAPKSGTTSLVHYLGRHPGAFFCNPKEPGFFATDFPWLARRNALPTQDSYLHLFRNAGEASVVGEASTMYLSSEAAASNILGFNSDARFIVMLRNPVEVARAYHMQKLLVFQEDVPDFETAWKLQAARRRGEHIPANCPDPFMLQYGSIPRFGPQVERLLRTVPREAILFVRYDDFKRDPGEIYRQALQFLRMPDDGRAEFPVMGPSRMHRFPLLAKLFHSPPAPIRIPVTQLRRHLVRKRYPVIEKLKRRMYRQQQRQMPSPELQQEMLEHFRPDVLALERLLGWNLQDWLTPPVAGR</sequence>
<dbReference type="STRING" id="1172194.WQQ_29960"/>
<evidence type="ECO:0000256" key="2">
    <source>
        <dbReference type="ARBA" id="ARBA00023180"/>
    </source>
</evidence>
<feature type="domain" description="Sulfotransferase" evidence="3">
    <location>
        <begin position="4"/>
        <end position="203"/>
    </location>
</feature>
<reference evidence="4 5" key="1">
    <citation type="journal article" date="2012" name="J. Bacteriol.">
        <title>Genome Sequence of n-Alkane-Degrading Hydrocarboniphaga effusa Strain AP103T (ATCC BAA-332T).</title>
        <authorList>
            <person name="Chang H.K."/>
            <person name="Zylstra G.J."/>
            <person name="Chae J.C."/>
        </authorList>
    </citation>
    <scope>NUCLEOTIDE SEQUENCE [LARGE SCALE GENOMIC DNA]</scope>
    <source>
        <strain evidence="4 5">AP103</strain>
    </source>
</reference>
<evidence type="ECO:0000313" key="4">
    <source>
        <dbReference type="EMBL" id="EIT69414.1"/>
    </source>
</evidence>
<organism evidence="4 5">
    <name type="scientific">Hydrocarboniphaga effusa AP103</name>
    <dbReference type="NCBI Taxonomy" id="1172194"/>
    <lineage>
        <taxon>Bacteria</taxon>
        <taxon>Pseudomonadati</taxon>
        <taxon>Pseudomonadota</taxon>
        <taxon>Gammaproteobacteria</taxon>
        <taxon>Nevskiales</taxon>
        <taxon>Nevskiaceae</taxon>
        <taxon>Hydrocarboniphaga</taxon>
    </lineage>
</organism>